<accession>A0A239HQ59</accession>
<name>A0A239HQ59_9ACTN</name>
<reference evidence="2" key="1">
    <citation type="submission" date="2017-06" db="EMBL/GenBank/DDBJ databases">
        <authorList>
            <person name="Varghese N."/>
            <person name="Submissions S."/>
        </authorList>
    </citation>
    <scope>NUCLEOTIDE SEQUENCE [LARGE SCALE GENOMIC DNA]</scope>
    <source>
        <strain evidence="2">DSM 44485</strain>
    </source>
</reference>
<sequence>MVQLAAVTSVAMLTPSWALVLGINLALLAWVAVVRVEVTVRVYLWEPPRRRRRKSKK</sequence>
<proteinExistence type="predicted"/>
<gene>
    <name evidence="1" type="ORF">SAMN06265355_13319</name>
</gene>
<organism evidence="1 2">
    <name type="scientific">Actinomadura mexicana</name>
    <dbReference type="NCBI Taxonomy" id="134959"/>
    <lineage>
        <taxon>Bacteria</taxon>
        <taxon>Bacillati</taxon>
        <taxon>Actinomycetota</taxon>
        <taxon>Actinomycetes</taxon>
        <taxon>Streptosporangiales</taxon>
        <taxon>Thermomonosporaceae</taxon>
        <taxon>Actinomadura</taxon>
    </lineage>
</organism>
<dbReference type="Proteomes" id="UP000198420">
    <property type="component" value="Unassembled WGS sequence"/>
</dbReference>
<keyword evidence="2" id="KW-1185">Reference proteome</keyword>
<dbReference type="EMBL" id="FZNP01000033">
    <property type="protein sequence ID" value="SNS83073.1"/>
    <property type="molecule type" value="Genomic_DNA"/>
</dbReference>
<evidence type="ECO:0000313" key="1">
    <source>
        <dbReference type="EMBL" id="SNS83073.1"/>
    </source>
</evidence>
<evidence type="ECO:0000313" key="2">
    <source>
        <dbReference type="Proteomes" id="UP000198420"/>
    </source>
</evidence>
<dbReference type="RefSeq" id="WP_179279240.1">
    <property type="nucleotide sequence ID" value="NZ_FZNP01000033.1"/>
</dbReference>
<dbReference type="AlphaFoldDB" id="A0A239HQ59"/>
<protein>
    <submittedName>
        <fullName evidence="1">Uncharacterized protein</fullName>
    </submittedName>
</protein>